<comment type="caution">
    <text evidence="1">The sequence shown here is derived from an EMBL/GenBank/DDBJ whole genome shotgun (WGS) entry which is preliminary data.</text>
</comment>
<evidence type="ECO:0008006" key="3">
    <source>
        <dbReference type="Google" id="ProtNLM"/>
    </source>
</evidence>
<dbReference type="InterPro" id="IPR029063">
    <property type="entry name" value="SAM-dependent_MTases_sf"/>
</dbReference>
<reference evidence="1" key="1">
    <citation type="submission" date="2012-04" db="EMBL/GenBank/DDBJ databases">
        <authorList>
            <person name="Borisov I.G."/>
            <person name="Ivanikova N.V."/>
            <person name="Pinevich A.V."/>
        </authorList>
    </citation>
    <scope>NUCLEOTIDE SEQUENCE</scope>
    <source>
        <strain evidence="1">CALU 1027</strain>
    </source>
</reference>
<evidence type="ECO:0000313" key="2">
    <source>
        <dbReference type="Proteomes" id="UP000034681"/>
    </source>
</evidence>
<dbReference type="Proteomes" id="UP000034681">
    <property type="component" value="Unassembled WGS sequence"/>
</dbReference>
<dbReference type="Gene3D" id="3.40.50.150">
    <property type="entry name" value="Vaccinia Virus protein VP39"/>
    <property type="match status" value="1"/>
</dbReference>
<dbReference type="STRING" id="317619.GCA_000332315_02823"/>
<dbReference type="AlphaFoldDB" id="A0A0M2PQK5"/>
<organism evidence="1 2">
    <name type="scientific">Prochlorothrix hollandica PCC 9006 = CALU 1027</name>
    <dbReference type="NCBI Taxonomy" id="317619"/>
    <lineage>
        <taxon>Bacteria</taxon>
        <taxon>Bacillati</taxon>
        <taxon>Cyanobacteriota</taxon>
        <taxon>Cyanophyceae</taxon>
        <taxon>Prochlorotrichales</taxon>
        <taxon>Prochlorotrichaceae</taxon>
        <taxon>Prochlorothrix</taxon>
    </lineage>
</organism>
<gene>
    <name evidence="1" type="ORF">PROH_19090</name>
</gene>
<dbReference type="EMBL" id="AJTX02000008">
    <property type="protein sequence ID" value="KKI98514.1"/>
    <property type="molecule type" value="Genomic_DNA"/>
</dbReference>
<protein>
    <recommendedName>
        <fullName evidence="3">FkbM family methyltransferase</fullName>
    </recommendedName>
</protein>
<name>A0A0M2PQK5_PROHO</name>
<proteinExistence type="predicted"/>
<sequence>MTTLARVLFGYRFQLPWISYQSIFLFNSFLNKDKCVFEFGSGMSTVWYAKHSKFVTAVEDDGDWYAMIDKSIKTMDIVNVDYIFCESAEDYTSIISKKDTKFDLIVVDGSCRDVCMQNAIKFVNIGGIIYLDNSDAYAYHDLNNDHVRQAEITAIEFARKNNFKFEFVTDFSPGQLFVHQALIIFC</sequence>
<evidence type="ECO:0000313" key="1">
    <source>
        <dbReference type="EMBL" id="KKI98514.1"/>
    </source>
</evidence>
<accession>A0A0M2PQK5</accession>
<dbReference type="SUPFAM" id="SSF53335">
    <property type="entry name" value="S-adenosyl-L-methionine-dependent methyltransferases"/>
    <property type="match status" value="1"/>
</dbReference>
<keyword evidence="2" id="KW-1185">Reference proteome</keyword>